<keyword evidence="2" id="KW-1185">Reference proteome</keyword>
<gene>
    <name evidence="1" type="ORF">HD556DRAFT_1244344</name>
</gene>
<evidence type="ECO:0008006" key="3">
    <source>
        <dbReference type="Google" id="ProtNLM"/>
    </source>
</evidence>
<dbReference type="RefSeq" id="XP_041156220.1">
    <property type="nucleotide sequence ID" value="XM_041298439.1"/>
</dbReference>
<name>A0A9P7AGN5_9AGAM</name>
<protein>
    <recommendedName>
        <fullName evidence="3">DUF4238 domain-containing protein</fullName>
    </recommendedName>
</protein>
<dbReference type="EMBL" id="JABBWE010000062">
    <property type="protein sequence ID" value="KAG1789084.1"/>
    <property type="molecule type" value="Genomic_DNA"/>
</dbReference>
<reference evidence="1" key="1">
    <citation type="journal article" date="2020" name="New Phytol.">
        <title>Comparative genomics reveals dynamic genome evolution in host specialist ectomycorrhizal fungi.</title>
        <authorList>
            <person name="Lofgren L.A."/>
            <person name="Nguyen N.H."/>
            <person name="Vilgalys R."/>
            <person name="Ruytinx J."/>
            <person name="Liao H.L."/>
            <person name="Branco S."/>
            <person name="Kuo A."/>
            <person name="LaButti K."/>
            <person name="Lipzen A."/>
            <person name="Andreopoulos W."/>
            <person name="Pangilinan J."/>
            <person name="Riley R."/>
            <person name="Hundley H."/>
            <person name="Na H."/>
            <person name="Barry K."/>
            <person name="Grigoriev I.V."/>
            <person name="Stajich J.E."/>
            <person name="Kennedy P.G."/>
        </authorList>
    </citation>
    <scope>NUCLEOTIDE SEQUENCE</scope>
    <source>
        <strain evidence="1">S12</strain>
    </source>
</reference>
<dbReference type="AlphaFoldDB" id="A0A9P7AGN5"/>
<dbReference type="InterPro" id="IPR025332">
    <property type="entry name" value="DUF4238"/>
</dbReference>
<dbReference type="Pfam" id="PF14022">
    <property type="entry name" value="DUF4238"/>
    <property type="match status" value="1"/>
</dbReference>
<accession>A0A9P7AGN5</accession>
<dbReference type="Proteomes" id="UP000719766">
    <property type="component" value="Unassembled WGS sequence"/>
</dbReference>
<comment type="caution">
    <text evidence="1">The sequence shown here is derived from an EMBL/GenBank/DDBJ whole genome shotgun (WGS) entry which is preliminary data.</text>
</comment>
<dbReference type="OrthoDB" id="5340163at2759"/>
<feature type="non-terminal residue" evidence="1">
    <location>
        <position position="387"/>
    </location>
</feature>
<sequence length="387" mass="44560">MTQYQHFIPRFILRRFQVGPVKSKTERRKEFRRTGVEPEYVHYYDVATSSLDVRPIGKVYGVQNIYQDVRSTDDINELEKKLAVLERHAACIIKDLHQALSQGTLTLKRRLLEDLRKFLFIMHYRNAACSDIYFQADHPQNTSSRQWIESVMKAKGLHSAAETWLHFLRYYLDTSHSDIMRDAAELVEKYGEEGLQNMITESHIPPDLEHFPAYTYYVQANGYFFSIWEAAEGEEFIITSHAFGLWEGLGYGCPGLHRIFVVSPRIAIVLRHVLSRPELKEHTKPGAFVSCLLDVNPAPPTPIYTRGEHGTHIDHINFQSAMALARYRSSQKGEDDSFVFKITKLSRPQTLNFNSVLLVNVTETGSLTFLSKESMLRAARAFLSWPV</sequence>
<evidence type="ECO:0000313" key="2">
    <source>
        <dbReference type="Proteomes" id="UP000719766"/>
    </source>
</evidence>
<organism evidence="1 2">
    <name type="scientific">Suillus plorans</name>
    <dbReference type="NCBI Taxonomy" id="116603"/>
    <lineage>
        <taxon>Eukaryota</taxon>
        <taxon>Fungi</taxon>
        <taxon>Dikarya</taxon>
        <taxon>Basidiomycota</taxon>
        <taxon>Agaricomycotina</taxon>
        <taxon>Agaricomycetes</taxon>
        <taxon>Agaricomycetidae</taxon>
        <taxon>Boletales</taxon>
        <taxon>Suillineae</taxon>
        <taxon>Suillaceae</taxon>
        <taxon>Suillus</taxon>
    </lineage>
</organism>
<dbReference type="GeneID" id="64592203"/>
<proteinExistence type="predicted"/>
<evidence type="ECO:0000313" key="1">
    <source>
        <dbReference type="EMBL" id="KAG1789084.1"/>
    </source>
</evidence>